<accession>A0A7J5BYM3</accession>
<evidence type="ECO:0000313" key="1">
    <source>
        <dbReference type="EMBL" id="KAB1659398.1"/>
    </source>
</evidence>
<keyword evidence="2" id="KW-1185">Reference proteome</keyword>
<keyword evidence="1" id="KW-0808">Transferase</keyword>
<gene>
    <name evidence="1" type="ORF">F8O01_05535</name>
</gene>
<dbReference type="EC" id="2.7.7.7" evidence="1"/>
<dbReference type="RefSeq" id="WP_158039898.1">
    <property type="nucleotide sequence ID" value="NZ_JACCFV010000001.1"/>
</dbReference>
<sequence>MSVWDELGGQPHAIEIFRRAAEASRIPAGDEGASAMTNSWLITGPPGSGRSTTAYAFAAALLCERGGCGTCASCVQVRARSHPDLTAVVTETVQLDIGTARELVERASLSPMISRYRVIVVEDADRMVARTSNTLLKAIEEPPASTVWLLCAPSEADLLPTIRSRVRTVQLRVPSTDDVADLLVRRDGVAPEPARRAAREAQGHVGMARRLATSPEAWARRDASLDHLLGLRTTGEAVRKAAQLVAIAEEDGQAQAADRDEVERAEAFRSLGLEPGQAVPRQMRGIIRDLEEHQKRRAKRGQIDGIDRILTDIQSLLRDLLLVQLEAGVALVNERRRDEIESAAQRSPREATLASLDGVATARVRLAANVPPVLALEAFLIQLTTRHQEST</sequence>
<dbReference type="OrthoDB" id="9809531at2"/>
<dbReference type="Gene3D" id="3.40.50.300">
    <property type="entry name" value="P-loop containing nucleotide triphosphate hydrolases"/>
    <property type="match status" value="1"/>
</dbReference>
<dbReference type="Proteomes" id="UP000467240">
    <property type="component" value="Unassembled WGS sequence"/>
</dbReference>
<evidence type="ECO:0000313" key="2">
    <source>
        <dbReference type="Proteomes" id="UP000467240"/>
    </source>
</evidence>
<name>A0A7J5BYM3_9MICO</name>
<protein>
    <submittedName>
        <fullName evidence="1">DNA polymerase III subunit delta</fullName>
        <ecNumber evidence="1">2.7.7.7</ecNumber>
    </submittedName>
</protein>
<organism evidence="1 2">
    <name type="scientific">Pseudoclavibacter chungangensis</name>
    <dbReference type="NCBI Taxonomy" id="587635"/>
    <lineage>
        <taxon>Bacteria</taxon>
        <taxon>Bacillati</taxon>
        <taxon>Actinomycetota</taxon>
        <taxon>Actinomycetes</taxon>
        <taxon>Micrococcales</taxon>
        <taxon>Microbacteriaceae</taxon>
        <taxon>Pseudoclavibacter</taxon>
    </lineage>
</organism>
<dbReference type="InterPro" id="IPR050238">
    <property type="entry name" value="DNA_Rep/Repair_Clamp_Loader"/>
</dbReference>
<dbReference type="PANTHER" id="PTHR11669">
    <property type="entry name" value="REPLICATION FACTOR C / DNA POLYMERASE III GAMMA-TAU SUBUNIT"/>
    <property type="match status" value="1"/>
</dbReference>
<comment type="caution">
    <text evidence="1">The sequence shown here is derived from an EMBL/GenBank/DDBJ whole genome shotgun (WGS) entry which is preliminary data.</text>
</comment>
<dbReference type="InterPro" id="IPR027417">
    <property type="entry name" value="P-loop_NTPase"/>
</dbReference>
<dbReference type="GO" id="GO:0006261">
    <property type="term" value="P:DNA-templated DNA replication"/>
    <property type="evidence" value="ECO:0007669"/>
    <property type="project" value="TreeGrafter"/>
</dbReference>
<dbReference type="Pfam" id="PF13177">
    <property type="entry name" value="DNA_pol3_delta2"/>
    <property type="match status" value="1"/>
</dbReference>
<dbReference type="GO" id="GO:0003887">
    <property type="term" value="F:DNA-directed DNA polymerase activity"/>
    <property type="evidence" value="ECO:0007669"/>
    <property type="project" value="UniProtKB-EC"/>
</dbReference>
<dbReference type="AlphaFoldDB" id="A0A7J5BYM3"/>
<proteinExistence type="predicted"/>
<keyword evidence="1" id="KW-0548">Nucleotidyltransferase</keyword>
<reference evidence="1 2" key="1">
    <citation type="submission" date="2019-09" db="EMBL/GenBank/DDBJ databases">
        <title>Phylogeny of genus Pseudoclavibacter and closely related genus.</title>
        <authorList>
            <person name="Li Y."/>
        </authorList>
    </citation>
    <scope>NUCLEOTIDE SEQUENCE [LARGE SCALE GENOMIC DNA]</scope>
    <source>
        <strain evidence="1 2">DSM 23821</strain>
    </source>
</reference>
<dbReference type="NCBIfam" id="NF005926">
    <property type="entry name" value="PRK07940.1"/>
    <property type="match status" value="1"/>
</dbReference>
<dbReference type="SUPFAM" id="SSF52540">
    <property type="entry name" value="P-loop containing nucleoside triphosphate hydrolases"/>
    <property type="match status" value="1"/>
</dbReference>
<dbReference type="PANTHER" id="PTHR11669:SF8">
    <property type="entry name" value="DNA POLYMERASE III SUBUNIT DELTA"/>
    <property type="match status" value="1"/>
</dbReference>
<dbReference type="EMBL" id="WBJZ01000006">
    <property type="protein sequence ID" value="KAB1659398.1"/>
    <property type="molecule type" value="Genomic_DNA"/>
</dbReference>